<keyword evidence="2 4" id="KW-0548">Nucleotidyltransferase</keyword>
<protein>
    <submittedName>
        <fullName evidence="4">Mannose-1-phosphate guanylyltransferase</fullName>
    </submittedName>
</protein>
<evidence type="ECO:0000313" key="4">
    <source>
        <dbReference type="EMBL" id="PIE83728.1"/>
    </source>
</evidence>
<dbReference type="SUPFAM" id="SSF53448">
    <property type="entry name" value="Nucleotide-diphospho-sugar transferases"/>
    <property type="match status" value="1"/>
</dbReference>
<dbReference type="InterPro" id="IPR005835">
    <property type="entry name" value="NTP_transferase_dom"/>
</dbReference>
<dbReference type="InterPro" id="IPR029044">
    <property type="entry name" value="Nucleotide-diphossugar_trans"/>
</dbReference>
<dbReference type="EMBL" id="PDTV01000001">
    <property type="protein sequence ID" value="PIE83728.1"/>
    <property type="molecule type" value="Genomic_DNA"/>
</dbReference>
<proteinExistence type="predicted"/>
<dbReference type="InterPro" id="IPR054790">
    <property type="entry name" value="MurU"/>
</dbReference>
<dbReference type="PANTHER" id="PTHR43584:SF8">
    <property type="entry name" value="N-ACETYLMURAMATE ALPHA-1-PHOSPHATE URIDYLYLTRANSFERASE"/>
    <property type="match status" value="1"/>
</dbReference>
<comment type="caution">
    <text evidence="4">The sequence shown here is derived from an EMBL/GenBank/DDBJ whole genome shotgun (WGS) entry which is preliminary data.</text>
</comment>
<dbReference type="InterPro" id="IPR050065">
    <property type="entry name" value="GlmU-like"/>
</dbReference>
<evidence type="ECO:0000313" key="5">
    <source>
        <dbReference type="Proteomes" id="UP000229278"/>
    </source>
</evidence>
<dbReference type="Pfam" id="PF00483">
    <property type="entry name" value="NTP_transferase"/>
    <property type="match status" value="1"/>
</dbReference>
<dbReference type="AlphaFoldDB" id="A0A2G6PGQ8"/>
<gene>
    <name evidence="4" type="ORF">CSA09_00035</name>
</gene>
<keyword evidence="1 4" id="KW-0808">Transferase</keyword>
<evidence type="ECO:0000256" key="2">
    <source>
        <dbReference type="ARBA" id="ARBA00022695"/>
    </source>
</evidence>
<dbReference type="CDD" id="cd06422">
    <property type="entry name" value="NTP_transferase_like_1"/>
    <property type="match status" value="1"/>
</dbReference>
<reference evidence="4 5" key="1">
    <citation type="submission" date="2017-10" db="EMBL/GenBank/DDBJ databases">
        <title>Novel microbial diversity and functional potential in the marine mammal oral microbiome.</title>
        <authorList>
            <person name="Dudek N.K."/>
            <person name="Sun C.L."/>
            <person name="Burstein D."/>
            <person name="Kantor R.S."/>
            <person name="Aliaga Goltsman D.S."/>
            <person name="Bik E.M."/>
            <person name="Thomas B.C."/>
            <person name="Banfield J.F."/>
            <person name="Relman D.A."/>
        </authorList>
    </citation>
    <scope>NUCLEOTIDE SEQUENCE [LARGE SCALE GENOMIC DNA]</scope>
    <source>
        <strain evidence="4">DOLJORAL78_50_517</strain>
    </source>
</reference>
<evidence type="ECO:0000259" key="3">
    <source>
        <dbReference type="Pfam" id="PF00483"/>
    </source>
</evidence>
<organism evidence="4 5">
    <name type="scientific">Candidatus Contendibacter odensensis</name>
    <dbReference type="NCBI Taxonomy" id="1400860"/>
    <lineage>
        <taxon>Bacteria</taxon>
        <taxon>Pseudomonadati</taxon>
        <taxon>Pseudomonadota</taxon>
        <taxon>Gammaproteobacteria</taxon>
        <taxon>Candidatus Competibacteraceae</taxon>
        <taxon>Candidatus Contendibacter</taxon>
    </lineage>
</organism>
<dbReference type="GO" id="GO:0016779">
    <property type="term" value="F:nucleotidyltransferase activity"/>
    <property type="evidence" value="ECO:0007669"/>
    <property type="project" value="UniProtKB-KW"/>
</dbReference>
<dbReference type="Proteomes" id="UP000229278">
    <property type="component" value="Unassembled WGS sequence"/>
</dbReference>
<feature type="domain" description="Nucleotidyl transferase" evidence="3">
    <location>
        <begin position="2"/>
        <end position="135"/>
    </location>
</feature>
<accession>A0A2G6PGQ8</accession>
<sequence>MKAMILAAGRGNRMRSLTDHTPKPLLLIADKPLIAYHLEALCVAGITEIVVNTGYLGEQLPLALGDGRRWGVNIVYSAEPPDALETGGGIFQALPLLGPEPFLVVNGDVWTDFQFSQLPGSLDGYAHLVLIDNPPHHPEGDFFLTSAGRVTAQGESCLTFSGISVLRPELFAGCSAGRFPLGALLRRAIAAGMVSGEHYQGRWHDIGTPRRLAELDRELRAGRVTQ</sequence>
<dbReference type="NCBIfam" id="NF045761">
    <property type="entry name" value="NAMPUrTaseMurU"/>
    <property type="match status" value="1"/>
</dbReference>
<dbReference type="PANTHER" id="PTHR43584">
    <property type="entry name" value="NUCLEOTIDYL TRANSFERASE"/>
    <property type="match status" value="1"/>
</dbReference>
<dbReference type="Gene3D" id="3.90.550.10">
    <property type="entry name" value="Spore Coat Polysaccharide Biosynthesis Protein SpsA, Chain A"/>
    <property type="match status" value="1"/>
</dbReference>
<evidence type="ECO:0000256" key="1">
    <source>
        <dbReference type="ARBA" id="ARBA00022679"/>
    </source>
</evidence>
<name>A0A2G6PGQ8_9GAMM</name>